<evidence type="ECO:0000313" key="8">
    <source>
        <dbReference type="Ensembl" id="ENSDCDP00010061401.1"/>
    </source>
</evidence>
<proteinExistence type="inferred from homology"/>
<dbReference type="PROSITE" id="PS50067">
    <property type="entry name" value="KINESIN_MOTOR_2"/>
    <property type="match status" value="1"/>
</dbReference>
<dbReference type="InterPro" id="IPR036961">
    <property type="entry name" value="Kinesin_motor_dom_sf"/>
</dbReference>
<name>A0AAY4EVW3_9TELE</name>
<reference evidence="8" key="2">
    <citation type="submission" date="2025-08" db="UniProtKB">
        <authorList>
            <consortium name="Ensembl"/>
        </authorList>
    </citation>
    <scope>IDENTIFICATION</scope>
</reference>
<feature type="compositionally biased region" description="Polar residues" evidence="6">
    <location>
        <begin position="138"/>
        <end position="148"/>
    </location>
</feature>
<feature type="region of interest" description="Disordered" evidence="6">
    <location>
        <begin position="1"/>
        <end position="41"/>
    </location>
</feature>
<dbReference type="GO" id="GO:0005856">
    <property type="term" value="C:cytoskeleton"/>
    <property type="evidence" value="ECO:0007669"/>
    <property type="project" value="UniProtKB-SubCell"/>
</dbReference>
<dbReference type="Ensembl" id="ENSDCDT00010072170.1">
    <property type="protein sequence ID" value="ENSDCDP00010061401.1"/>
    <property type="gene ID" value="ENSDCDG00010033912.1"/>
</dbReference>
<feature type="compositionally biased region" description="Low complexity" evidence="6">
    <location>
        <begin position="1066"/>
        <end position="1075"/>
    </location>
</feature>
<evidence type="ECO:0000259" key="7">
    <source>
        <dbReference type="PROSITE" id="PS50067"/>
    </source>
</evidence>
<dbReference type="GO" id="GO:0005524">
    <property type="term" value="F:ATP binding"/>
    <property type="evidence" value="ECO:0007669"/>
    <property type="project" value="UniProtKB-KW"/>
</dbReference>
<gene>
    <name evidence="8" type="primary">kif26bb</name>
</gene>
<evidence type="ECO:0000256" key="2">
    <source>
        <dbReference type="ARBA" id="ARBA00022741"/>
    </source>
</evidence>
<dbReference type="PANTHER" id="PTHR21608">
    <property type="entry name" value="KINESIN-LIKE PROTEIN CG14535"/>
    <property type="match status" value="1"/>
</dbReference>
<feature type="region of interest" description="Disordered" evidence="6">
    <location>
        <begin position="1421"/>
        <end position="1479"/>
    </location>
</feature>
<keyword evidence="9" id="KW-1185">Reference proteome</keyword>
<evidence type="ECO:0000256" key="6">
    <source>
        <dbReference type="SAM" id="MobiDB-lite"/>
    </source>
</evidence>
<dbReference type="PANTHER" id="PTHR21608:SF8">
    <property type="entry name" value="KINESIN-LIKE PROTEIN KIF26B"/>
    <property type="match status" value="1"/>
</dbReference>
<accession>A0AAY4EVW3</accession>
<dbReference type="InterPro" id="IPR057090">
    <property type="entry name" value="HTH_KIF26A_B_1st"/>
</dbReference>
<reference evidence="8 9" key="1">
    <citation type="submission" date="2020-06" db="EMBL/GenBank/DDBJ databases">
        <authorList>
            <consortium name="Wellcome Sanger Institute Data Sharing"/>
        </authorList>
    </citation>
    <scope>NUCLEOTIDE SEQUENCE [LARGE SCALE GENOMIC DNA]</scope>
</reference>
<protein>
    <recommendedName>
        <fullName evidence="7">Kinesin motor domain-containing protein</fullName>
    </recommendedName>
</protein>
<reference evidence="8" key="3">
    <citation type="submission" date="2025-09" db="UniProtKB">
        <authorList>
            <consortium name="Ensembl"/>
        </authorList>
    </citation>
    <scope>IDENTIFICATION</scope>
</reference>
<feature type="compositionally biased region" description="Polar residues" evidence="6">
    <location>
        <begin position="1029"/>
        <end position="1040"/>
    </location>
</feature>
<dbReference type="Pfam" id="PF23081">
    <property type="entry name" value="HTH_KIF26A_B_1st"/>
    <property type="match status" value="1"/>
</dbReference>
<comment type="similarity">
    <text evidence="5">Belongs to the TRAFAC class myosin-kinesin ATPase superfamily. Kinesin family.</text>
</comment>
<feature type="region of interest" description="Disordered" evidence="6">
    <location>
        <begin position="138"/>
        <end position="162"/>
    </location>
</feature>
<feature type="compositionally biased region" description="Low complexity" evidence="6">
    <location>
        <begin position="819"/>
        <end position="832"/>
    </location>
</feature>
<organism evidence="8 9">
    <name type="scientific">Denticeps clupeoides</name>
    <name type="common">denticle herring</name>
    <dbReference type="NCBI Taxonomy" id="299321"/>
    <lineage>
        <taxon>Eukaryota</taxon>
        <taxon>Metazoa</taxon>
        <taxon>Chordata</taxon>
        <taxon>Craniata</taxon>
        <taxon>Vertebrata</taxon>
        <taxon>Euteleostomi</taxon>
        <taxon>Actinopterygii</taxon>
        <taxon>Neopterygii</taxon>
        <taxon>Teleostei</taxon>
        <taxon>Clupei</taxon>
        <taxon>Clupeiformes</taxon>
        <taxon>Denticipitoidei</taxon>
        <taxon>Denticipitidae</taxon>
        <taxon>Denticeps</taxon>
    </lineage>
</organism>
<dbReference type="Proteomes" id="UP000694580">
    <property type="component" value="Chromosome 14"/>
</dbReference>
<dbReference type="SUPFAM" id="SSF52540">
    <property type="entry name" value="P-loop containing nucleoside triphosphate hydrolases"/>
    <property type="match status" value="1"/>
</dbReference>
<feature type="region of interest" description="Disordered" evidence="6">
    <location>
        <begin position="810"/>
        <end position="832"/>
    </location>
</feature>
<keyword evidence="2" id="KW-0547">Nucleotide-binding</keyword>
<evidence type="ECO:0000256" key="5">
    <source>
        <dbReference type="PROSITE-ProRule" id="PRU00283"/>
    </source>
</evidence>
<dbReference type="InterPro" id="IPR001752">
    <property type="entry name" value="Kinesin_motor_dom"/>
</dbReference>
<dbReference type="PRINTS" id="PR00380">
    <property type="entry name" value="KINESINHEAVY"/>
</dbReference>
<dbReference type="GO" id="GO:0008017">
    <property type="term" value="F:microtubule binding"/>
    <property type="evidence" value="ECO:0007669"/>
    <property type="project" value="InterPro"/>
</dbReference>
<dbReference type="Pfam" id="PF00225">
    <property type="entry name" value="Kinesin"/>
    <property type="match status" value="1"/>
</dbReference>
<evidence type="ECO:0000256" key="4">
    <source>
        <dbReference type="ARBA" id="ARBA00023212"/>
    </source>
</evidence>
<dbReference type="InterPro" id="IPR027640">
    <property type="entry name" value="Kinesin-like_fam"/>
</dbReference>
<feature type="region of interest" description="Disordered" evidence="6">
    <location>
        <begin position="1503"/>
        <end position="1522"/>
    </location>
</feature>
<comment type="subcellular location">
    <subcellularLocation>
        <location evidence="1">Cytoplasm</location>
        <location evidence="1">Cytoskeleton</location>
    </subcellularLocation>
</comment>
<comment type="caution">
    <text evidence="5">Lacks conserved residue(s) required for the propagation of feature annotation.</text>
</comment>
<evidence type="ECO:0000256" key="3">
    <source>
        <dbReference type="ARBA" id="ARBA00022840"/>
    </source>
</evidence>
<evidence type="ECO:0000313" key="9">
    <source>
        <dbReference type="Proteomes" id="UP000694580"/>
    </source>
</evidence>
<dbReference type="InterPro" id="IPR027417">
    <property type="entry name" value="P-loop_NTPase"/>
</dbReference>
<keyword evidence="4" id="KW-0206">Cytoskeleton</keyword>
<feature type="region of interest" description="Disordered" evidence="6">
    <location>
        <begin position="607"/>
        <end position="637"/>
    </location>
</feature>
<sequence>MDIADKNGSSHRRRLRSDACLSPHADRPSPEGAGYSSSDSLVGRLPQEMSAATGYGSPGCRRALCDTCVARLNSLNISSQDPNISGPCSGIQAWKEEDVRCDACATNLGQLKQEALHMILTQEQTIWATTHSASLYPSTLPRTHSPHSSPAKPSLKSRNQERDMKLEGPLCSGSMYNNSGVTLYPWQVLLSTMTFSWSYSKYTFCTTVSQSVSQSITLCSCSLRVAQKLNISTRWKKPVLSSREDLQLYPNNFCRILQHSPPPIPSHLFHIHNGERETPSTGKVKVMLRICPAPDASQSQSTFRVDSQKKQITVLGTDAVGTNASQKTFSFNAVFSPETTQVEVCEFTIPEILQAVVNGADGCILSFGQVQSGKFCTMIGRDESTSRLGVIPCAISWLFKLINNKKSKTGGNIFVSVSAVEVCGKKETLRDLLSAVDNCTNGPNPDICLFEDPISGIQLQNHSVMSAPTAERAAFLLDAAIASQNNNRPDRSHFFFILYILQQNSEDVMCSNHSRLTLINLDGWADETMKPSAPLSFDLSNVFSYLNGASKQVPKQDSKLAMLLQESLANINCQTTIIAHVSNMPEALSEALSTIQIVCHIRKMQKKAKKCRPSSPDGKSLRKEKKAQHRDKLRASYSSDTLNPYQSLQHFKAEMGKRSASDHSCDTVIHVDPNGHILPMMGPASELQKSTKQSNIAQRQPTGRDCLKCNTFAELQERLGCIDGSDLAGTTATMKSSDEITCKRQVERAGLPNNKNPQQLYPKDNSSFAVNQSKADRVEQNDFCETSATNHRNSSLQLLLENLGGPNEFSSLQSEIRTSPVGKSSPRSSSLFSLSTSTGSLVKLPLNQSDLQPQQSPEGQKEMRATVTVTIQQPLDGSGHDELVYTVVEEVPISGMVERGRTEKVISFADGHSLLALMSDSQPVRIISSISEDACTPEFVTQNETSDIRRSNLQCSSNPDNSESYVFASSCSGPVSLEASEAHGFFNINPGKQADLKDTGYVETCSEYQDIRLNEKVLDKIPADECLSRHNSGNVSIHSNTSRRHNSLAKKDQDTKHMKGKKQNVSLSPSGSSSPTQFPYEFKQETRTTGMRSNHASRHSRKDEAILSLATQRRLMDGCETNSLENHKTSIKNMQVASLQRDWNSLKKQHSLEDFYLSNRNKTFKSSRETASTPCSPREMLGKRQSHAWQGSSVKRKDDVLFSLNKEQSSNQKKRTNIQPSLTRTAVLENTATFLCGTIGDKQNKKRPMSPTEESSMPFNTKLELLANRPNGANKLHSEVSGFYSLEHGNTVDSSVVAQESFECDGFLTQGNRIIRRYPKFLTLDNCVCHSIPSQTPNSNLSKSSTVGKLIVSSHKGCRQSANCTKSQSFSQKSTRDTLRESSLLPKVQCHWPSQKSRDLSSRLARQSSLNAVNGQISDDFKSTDYANSVGQEHSDSGSKESLNEEKNIPSPYNRLTAPRTPSHCSGHASDTTSILSGKLPPAMGKTSLLYNRNSVVSSGYESLMRDSTGSSTSIRDSNSDRSCFHSLARSSSCQRRPSHDSLLSMRRLSSGPRVHWIDRSPPSSYEIKVYEIDNVDHLQKRGVSGNKDVVCFSAKLKFLEHRQQRIAEVWAKYNALKRELDLAKHHLMVKPVQWTHEFDLWQTFEVDSLEHLEALEMVTMKLESRVNQCKARVMMVTCFDASPRQRQRRRCRASADQKGYFKL</sequence>
<dbReference type="SMART" id="SM00129">
    <property type="entry name" value="KISc"/>
    <property type="match status" value="1"/>
</dbReference>
<feature type="region of interest" description="Disordered" evidence="6">
    <location>
        <begin position="1029"/>
        <end position="1078"/>
    </location>
</feature>
<dbReference type="GO" id="GO:0003777">
    <property type="term" value="F:microtubule motor activity"/>
    <property type="evidence" value="ECO:0007669"/>
    <property type="project" value="InterPro"/>
</dbReference>
<feature type="region of interest" description="Disordered" evidence="6">
    <location>
        <begin position="1164"/>
        <end position="1194"/>
    </location>
</feature>
<dbReference type="GO" id="GO:0007018">
    <property type="term" value="P:microtubule-based movement"/>
    <property type="evidence" value="ECO:0007669"/>
    <property type="project" value="InterPro"/>
</dbReference>
<feature type="domain" description="Kinesin motor" evidence="7">
    <location>
        <begin position="283"/>
        <end position="604"/>
    </location>
</feature>
<dbReference type="Gene3D" id="3.40.850.10">
    <property type="entry name" value="Kinesin motor domain"/>
    <property type="match status" value="1"/>
</dbReference>
<feature type="compositionally biased region" description="Basic residues" evidence="6">
    <location>
        <begin position="622"/>
        <end position="632"/>
    </location>
</feature>
<dbReference type="GeneTree" id="ENSGT00940000156992"/>
<feature type="compositionally biased region" description="Basic and acidic residues" evidence="6">
    <location>
        <begin position="1433"/>
        <end position="1448"/>
    </location>
</feature>
<keyword evidence="3" id="KW-0067">ATP-binding</keyword>
<feature type="compositionally biased region" description="Polar residues" evidence="6">
    <location>
        <begin position="1503"/>
        <end position="1517"/>
    </location>
</feature>
<keyword evidence="4" id="KW-0963">Cytoplasm</keyword>
<evidence type="ECO:0000256" key="1">
    <source>
        <dbReference type="ARBA" id="ARBA00004245"/>
    </source>
</evidence>